<feature type="transmembrane region" description="Helical" evidence="6">
    <location>
        <begin position="190"/>
        <end position="211"/>
    </location>
</feature>
<accession>A0A423W8U8</accession>
<feature type="transmembrane region" description="Helical" evidence="6">
    <location>
        <begin position="128"/>
        <end position="152"/>
    </location>
</feature>
<dbReference type="OrthoDB" id="3936150at2759"/>
<feature type="transmembrane region" description="Helical" evidence="6">
    <location>
        <begin position="469"/>
        <end position="487"/>
    </location>
</feature>
<dbReference type="Proteomes" id="UP000284375">
    <property type="component" value="Unassembled WGS sequence"/>
</dbReference>
<dbReference type="STRING" id="252740.A0A423W8U8"/>
<evidence type="ECO:0000259" key="7">
    <source>
        <dbReference type="PROSITE" id="PS50850"/>
    </source>
</evidence>
<feature type="transmembrane region" description="Helical" evidence="6">
    <location>
        <begin position="97"/>
        <end position="116"/>
    </location>
</feature>
<dbReference type="PROSITE" id="PS50850">
    <property type="entry name" value="MFS"/>
    <property type="match status" value="1"/>
</dbReference>
<evidence type="ECO:0000256" key="6">
    <source>
        <dbReference type="SAM" id="Phobius"/>
    </source>
</evidence>
<feature type="region of interest" description="Disordered" evidence="5">
    <location>
        <begin position="1"/>
        <end position="30"/>
    </location>
</feature>
<dbReference type="PANTHER" id="PTHR23502">
    <property type="entry name" value="MAJOR FACILITATOR SUPERFAMILY"/>
    <property type="match status" value="1"/>
</dbReference>
<dbReference type="EMBL" id="LJZO01000010">
    <property type="protein sequence ID" value="ROV99778.1"/>
    <property type="molecule type" value="Genomic_DNA"/>
</dbReference>
<keyword evidence="3 6" id="KW-1133">Transmembrane helix</keyword>
<evidence type="ECO:0000256" key="4">
    <source>
        <dbReference type="ARBA" id="ARBA00023136"/>
    </source>
</evidence>
<evidence type="ECO:0000256" key="2">
    <source>
        <dbReference type="ARBA" id="ARBA00022692"/>
    </source>
</evidence>
<evidence type="ECO:0000256" key="1">
    <source>
        <dbReference type="ARBA" id="ARBA00004141"/>
    </source>
</evidence>
<feature type="transmembrane region" description="Helical" evidence="6">
    <location>
        <begin position="330"/>
        <end position="352"/>
    </location>
</feature>
<dbReference type="Pfam" id="PF07690">
    <property type="entry name" value="MFS_1"/>
    <property type="match status" value="1"/>
</dbReference>
<feature type="transmembrane region" description="Helical" evidence="6">
    <location>
        <begin position="380"/>
        <end position="397"/>
    </location>
</feature>
<feature type="transmembrane region" description="Helical" evidence="6">
    <location>
        <begin position="60"/>
        <end position="77"/>
    </location>
</feature>
<feature type="transmembrane region" description="Helical" evidence="6">
    <location>
        <begin position="294"/>
        <end position="318"/>
    </location>
</feature>
<dbReference type="PANTHER" id="PTHR23502:SF24">
    <property type="entry name" value="TRANSPORTER, PUTATIVE-RELATED"/>
    <property type="match status" value="1"/>
</dbReference>
<feature type="transmembrane region" description="Helical" evidence="6">
    <location>
        <begin position="217"/>
        <end position="239"/>
    </location>
</feature>
<dbReference type="InterPro" id="IPR020846">
    <property type="entry name" value="MFS_dom"/>
</dbReference>
<evidence type="ECO:0000313" key="9">
    <source>
        <dbReference type="Proteomes" id="UP000284375"/>
    </source>
</evidence>
<name>A0A423W8U8_CYTCH</name>
<dbReference type="GO" id="GO:0022857">
    <property type="term" value="F:transmembrane transporter activity"/>
    <property type="evidence" value="ECO:0007669"/>
    <property type="project" value="InterPro"/>
</dbReference>
<feature type="domain" description="Major facilitator superfamily (MFS) profile" evidence="7">
    <location>
        <begin position="62"/>
        <end position="492"/>
    </location>
</feature>
<sequence length="523" mass="56634">MPLEGDSSQQPLLGPTNQGQEYGTGNSKSLGADHENGATVVHFSPGDLEDPRNWPRWKKWLLIGPIVLIDLSVSWGASGFSPASAKFADDFGLPSGMGALGLSVYVLGLAFGPMTLAPLSEYYGRSPVYIYAYFVYLCLLAASAVSTSLAVFLPVRLLSGYFASVTIANFGGTIADLYHPHDTGPAMSWYLWAATCGSPTGFFLMSFVAQNRGWRDVFWALLGICGSLWVIMTASLLYCGETRHSILLAERAKEARMMNGDTNVVLPDNLKKRSVKELFTVALARPFRFLGTEAIILCAALYNGYLYGLSFLFNTAFALVFGQGHGFDTIGVGICFLGIVCGISLGPIVNIWQERYYQARVHDSGGKNVPEARVGPIPKLAAILFPMSLFCFAVTSSPSISPIFPVLASSLWGFSFYTLILMTFTYTEDSYKAYSASALAGIGLIRNLFGAGFPLFAHSLFTGLGSQGAGTLLAGLAVILVPIPFVWSRYGRLLREKSPWARQHMDDLEGDETDQALTSDEIA</sequence>
<dbReference type="InterPro" id="IPR036259">
    <property type="entry name" value="MFS_trans_sf"/>
</dbReference>
<feature type="transmembrane region" description="Helical" evidence="6">
    <location>
        <begin position="403"/>
        <end position="424"/>
    </location>
</feature>
<gene>
    <name evidence="8" type="ORF">VSDG_03142</name>
</gene>
<keyword evidence="9" id="KW-1185">Reference proteome</keyword>
<reference evidence="8 9" key="1">
    <citation type="submission" date="2015-09" db="EMBL/GenBank/DDBJ databases">
        <title>Host preference determinants of Valsa canker pathogens revealed by comparative genomics.</title>
        <authorList>
            <person name="Yin Z."/>
            <person name="Huang L."/>
        </authorList>
    </citation>
    <scope>NUCLEOTIDE SEQUENCE [LARGE SCALE GENOMIC DNA]</scope>
    <source>
        <strain evidence="8 9">YSFL</strain>
    </source>
</reference>
<feature type="compositionally biased region" description="Polar residues" evidence="5">
    <location>
        <begin position="1"/>
        <end position="29"/>
    </location>
</feature>
<protein>
    <recommendedName>
        <fullName evidence="7">Major facilitator superfamily (MFS) profile domain-containing protein</fullName>
    </recommendedName>
</protein>
<evidence type="ECO:0000256" key="3">
    <source>
        <dbReference type="ARBA" id="ARBA00022989"/>
    </source>
</evidence>
<evidence type="ECO:0000313" key="8">
    <source>
        <dbReference type="EMBL" id="ROV99778.1"/>
    </source>
</evidence>
<dbReference type="AlphaFoldDB" id="A0A423W8U8"/>
<proteinExistence type="predicted"/>
<feature type="transmembrane region" description="Helical" evidence="6">
    <location>
        <begin position="158"/>
        <end position="178"/>
    </location>
</feature>
<comment type="subcellular location">
    <subcellularLocation>
        <location evidence="1">Membrane</location>
        <topology evidence="1">Multi-pass membrane protein</topology>
    </subcellularLocation>
</comment>
<comment type="caution">
    <text evidence="8">The sequence shown here is derived from an EMBL/GenBank/DDBJ whole genome shotgun (WGS) entry which is preliminary data.</text>
</comment>
<dbReference type="GO" id="GO:0005886">
    <property type="term" value="C:plasma membrane"/>
    <property type="evidence" value="ECO:0007669"/>
    <property type="project" value="TreeGrafter"/>
</dbReference>
<dbReference type="InterPro" id="IPR011701">
    <property type="entry name" value="MFS"/>
</dbReference>
<keyword evidence="2 6" id="KW-0812">Transmembrane</keyword>
<evidence type="ECO:0000256" key="5">
    <source>
        <dbReference type="SAM" id="MobiDB-lite"/>
    </source>
</evidence>
<feature type="transmembrane region" description="Helical" evidence="6">
    <location>
        <begin position="436"/>
        <end position="457"/>
    </location>
</feature>
<keyword evidence="4 6" id="KW-0472">Membrane</keyword>
<organism evidence="8 9">
    <name type="scientific">Cytospora chrysosperma</name>
    <name type="common">Cytospora canker fungus</name>
    <name type="synonym">Sphaeria chrysosperma</name>
    <dbReference type="NCBI Taxonomy" id="252740"/>
    <lineage>
        <taxon>Eukaryota</taxon>
        <taxon>Fungi</taxon>
        <taxon>Dikarya</taxon>
        <taxon>Ascomycota</taxon>
        <taxon>Pezizomycotina</taxon>
        <taxon>Sordariomycetes</taxon>
        <taxon>Sordariomycetidae</taxon>
        <taxon>Diaporthales</taxon>
        <taxon>Cytosporaceae</taxon>
        <taxon>Cytospora</taxon>
    </lineage>
</organism>
<dbReference type="Gene3D" id="1.20.1250.20">
    <property type="entry name" value="MFS general substrate transporter like domains"/>
    <property type="match status" value="1"/>
</dbReference>
<dbReference type="SUPFAM" id="SSF103473">
    <property type="entry name" value="MFS general substrate transporter"/>
    <property type="match status" value="1"/>
</dbReference>